<dbReference type="SFLD" id="SFLDF00397">
    <property type="entry name" value="adenosyl-hopene_transferase"/>
    <property type="match status" value="1"/>
</dbReference>
<dbReference type="Proteomes" id="UP000517916">
    <property type="component" value="Unassembled WGS sequence"/>
</dbReference>
<dbReference type="PANTHER" id="PTHR11228">
    <property type="entry name" value="RADICAL SAM DOMAIN PROTEIN"/>
    <property type="match status" value="1"/>
</dbReference>
<feature type="domain" description="Radical SAM core" evidence="5">
    <location>
        <begin position="20"/>
        <end position="242"/>
    </location>
</feature>
<dbReference type="InterPro" id="IPR017833">
    <property type="entry name" value="Hopanoid_synth-assoc_rSAM_HpnH"/>
</dbReference>
<keyword evidence="4" id="KW-0411">Iron-sulfur</keyword>
<dbReference type="SFLD" id="SFLDS00029">
    <property type="entry name" value="Radical_SAM"/>
    <property type="match status" value="1"/>
</dbReference>
<dbReference type="Gene3D" id="3.20.20.70">
    <property type="entry name" value="Aldolase class I"/>
    <property type="match status" value="1"/>
</dbReference>
<accession>A0ABR6BUS7</accession>
<sequence>MSMPLHQSLRMARYLLGQKLRGRQKFPLIVELEPLFACNLACGGCGKIQQPAHVLRQRMPVDQAVAAVEECGAPMVSIAGGEPLMHPEIDRMVAELVARRKYVFLCTNAVLLRSRWQRFDFTPSKYFAFAVHVDGLRERHDRSVAKDGVFDEVVQAVAELRQRGFRVTTNTTVFSDDTPHSVIELLNFLNDDLGVDQMMISPAYAYDRAPDQEHFPGVTQTRELFGKAFGAGNRRRWRLNHSPLFLDFLEGKVDFGCTAWGVPSYSLHGWQRPCYLMADGYAKSYRELVETTDWDSYGRGRDPRCANCMAHCGYEPTAVLATMGSLRESLRAVRGG</sequence>
<reference evidence="6 7" key="1">
    <citation type="submission" date="2020-08" db="EMBL/GenBank/DDBJ databases">
        <title>Genomic Encyclopedia of Archaeal and Bacterial Type Strains, Phase II (KMG-II): from individual species to whole genera.</title>
        <authorList>
            <person name="Goeker M."/>
        </authorList>
    </citation>
    <scope>NUCLEOTIDE SEQUENCE [LARGE SCALE GENOMIC DNA]</scope>
    <source>
        <strain evidence="6 7">DSM 43850</strain>
    </source>
</reference>
<dbReference type="InterPro" id="IPR007197">
    <property type="entry name" value="rSAM"/>
</dbReference>
<dbReference type="InterPro" id="IPR050377">
    <property type="entry name" value="Radical_SAM_PqqE_MftC-like"/>
</dbReference>
<dbReference type="NCBIfam" id="TIGR03470">
    <property type="entry name" value="HpnH"/>
    <property type="match status" value="1"/>
</dbReference>
<organism evidence="6 7">
    <name type="scientific">Kutzneria viridogrisea</name>
    <dbReference type="NCBI Taxonomy" id="47990"/>
    <lineage>
        <taxon>Bacteria</taxon>
        <taxon>Bacillati</taxon>
        <taxon>Actinomycetota</taxon>
        <taxon>Actinomycetes</taxon>
        <taxon>Pseudonocardiales</taxon>
        <taxon>Pseudonocardiaceae</taxon>
        <taxon>Kutzneria</taxon>
    </lineage>
</organism>
<dbReference type="PANTHER" id="PTHR11228:SF22">
    <property type="entry name" value="PEPTIDE BIOSYNTHESIS PROTEIN YYDG-RELATED"/>
    <property type="match status" value="1"/>
</dbReference>
<comment type="caution">
    <text evidence="6">The sequence shown here is derived from an EMBL/GenBank/DDBJ whole genome shotgun (WGS) entry which is preliminary data.</text>
</comment>
<keyword evidence="7" id="KW-1185">Reference proteome</keyword>
<keyword evidence="3" id="KW-0408">Iron</keyword>
<name>A0ABR6BUS7_9PSEU</name>
<dbReference type="InterPro" id="IPR022563">
    <property type="entry name" value="DUF3463"/>
</dbReference>
<dbReference type="SFLD" id="SFLDG01067">
    <property type="entry name" value="SPASM/twitch_domain_containing"/>
    <property type="match status" value="1"/>
</dbReference>
<dbReference type="InterPro" id="IPR058240">
    <property type="entry name" value="rSAM_sf"/>
</dbReference>
<evidence type="ECO:0000313" key="7">
    <source>
        <dbReference type="Proteomes" id="UP000517916"/>
    </source>
</evidence>
<dbReference type="EMBL" id="JACJID010000007">
    <property type="protein sequence ID" value="MBA8930676.1"/>
    <property type="molecule type" value="Genomic_DNA"/>
</dbReference>
<dbReference type="RefSeq" id="WP_025357490.1">
    <property type="nucleotide sequence ID" value="NZ_BAAABQ010000070.1"/>
</dbReference>
<dbReference type="Pfam" id="PF04055">
    <property type="entry name" value="Radical_SAM"/>
    <property type="match status" value="1"/>
</dbReference>
<dbReference type="CDD" id="cd01335">
    <property type="entry name" value="Radical_SAM"/>
    <property type="match status" value="1"/>
</dbReference>
<evidence type="ECO:0000256" key="3">
    <source>
        <dbReference type="ARBA" id="ARBA00023004"/>
    </source>
</evidence>
<proteinExistence type="predicted"/>
<dbReference type="Pfam" id="PF11946">
    <property type="entry name" value="DUF3463"/>
    <property type="match status" value="1"/>
</dbReference>
<evidence type="ECO:0000256" key="1">
    <source>
        <dbReference type="ARBA" id="ARBA00022691"/>
    </source>
</evidence>
<evidence type="ECO:0000256" key="2">
    <source>
        <dbReference type="ARBA" id="ARBA00022723"/>
    </source>
</evidence>
<gene>
    <name evidence="6" type="ORF">BC739_007923</name>
</gene>
<protein>
    <submittedName>
        <fullName evidence="6">Hopanoid biosynthesis associated radical SAM protein HpnH</fullName>
    </submittedName>
</protein>
<evidence type="ECO:0000259" key="5">
    <source>
        <dbReference type="PROSITE" id="PS51918"/>
    </source>
</evidence>
<evidence type="ECO:0000313" key="6">
    <source>
        <dbReference type="EMBL" id="MBA8930676.1"/>
    </source>
</evidence>
<dbReference type="PROSITE" id="PS51918">
    <property type="entry name" value="RADICAL_SAM"/>
    <property type="match status" value="1"/>
</dbReference>
<keyword evidence="2" id="KW-0479">Metal-binding</keyword>
<evidence type="ECO:0000256" key="4">
    <source>
        <dbReference type="ARBA" id="ARBA00023014"/>
    </source>
</evidence>
<dbReference type="SUPFAM" id="SSF102114">
    <property type="entry name" value="Radical SAM enzymes"/>
    <property type="match status" value="1"/>
</dbReference>
<dbReference type="InterPro" id="IPR013785">
    <property type="entry name" value="Aldolase_TIM"/>
</dbReference>
<keyword evidence="1" id="KW-0949">S-adenosyl-L-methionine</keyword>